<dbReference type="EMBL" id="RBNI01019179">
    <property type="protein sequence ID" value="RUO96902.1"/>
    <property type="molecule type" value="Genomic_DNA"/>
</dbReference>
<dbReference type="OrthoDB" id="550424at2759"/>
<proteinExistence type="predicted"/>
<protein>
    <submittedName>
        <fullName evidence="2">DNAJA2</fullName>
    </submittedName>
</protein>
<keyword evidence="3" id="KW-1185">Reference proteome</keyword>
<dbReference type="Gene3D" id="2.60.260.20">
    <property type="entry name" value="Urease metallochaperone UreE, N-terminal domain"/>
    <property type="match status" value="1"/>
</dbReference>
<feature type="region of interest" description="Disordered" evidence="1">
    <location>
        <begin position="75"/>
        <end position="101"/>
    </location>
</feature>
<organism evidence="2 3">
    <name type="scientific">Jimgerdemannia flammicorona</name>
    <dbReference type="NCBI Taxonomy" id="994334"/>
    <lineage>
        <taxon>Eukaryota</taxon>
        <taxon>Fungi</taxon>
        <taxon>Fungi incertae sedis</taxon>
        <taxon>Mucoromycota</taxon>
        <taxon>Mucoromycotina</taxon>
        <taxon>Endogonomycetes</taxon>
        <taxon>Endogonales</taxon>
        <taxon>Endogonaceae</taxon>
        <taxon>Jimgerdemannia</taxon>
    </lineage>
</organism>
<comment type="caution">
    <text evidence="2">The sequence shown here is derived from an EMBL/GenBank/DDBJ whole genome shotgun (WGS) entry which is preliminary data.</text>
</comment>
<evidence type="ECO:0000313" key="3">
    <source>
        <dbReference type="Proteomes" id="UP000268093"/>
    </source>
</evidence>
<gene>
    <name evidence="2" type="ORF">BC936DRAFT_141285</name>
</gene>
<name>A0A433A2I4_9FUNG</name>
<dbReference type="Proteomes" id="UP000268093">
    <property type="component" value="Unassembled WGS sequence"/>
</dbReference>
<dbReference type="AlphaFoldDB" id="A0A433A2I4"/>
<evidence type="ECO:0000256" key="1">
    <source>
        <dbReference type="SAM" id="MobiDB-lite"/>
    </source>
</evidence>
<accession>A0A433A2I4</accession>
<evidence type="ECO:0000313" key="2">
    <source>
        <dbReference type="EMBL" id="RUO96902.1"/>
    </source>
</evidence>
<reference evidence="2 3" key="1">
    <citation type="journal article" date="2018" name="New Phytol.">
        <title>Phylogenomics of Endogonaceae and evolution of mycorrhizas within Mucoromycota.</title>
        <authorList>
            <person name="Chang Y."/>
            <person name="Desiro A."/>
            <person name="Na H."/>
            <person name="Sandor L."/>
            <person name="Lipzen A."/>
            <person name="Clum A."/>
            <person name="Barry K."/>
            <person name="Grigoriev I.V."/>
            <person name="Martin F.M."/>
            <person name="Stajich J.E."/>
            <person name="Smith M.E."/>
            <person name="Bonito G."/>
            <person name="Spatafora J.W."/>
        </authorList>
    </citation>
    <scope>NUCLEOTIDE SEQUENCE [LARGE SCALE GENOMIC DNA]</scope>
    <source>
        <strain evidence="2 3">GMNB39</strain>
    </source>
</reference>
<sequence>MKAILGEGMPTYRHQDFGNLYIKFEVDFPSPNWTDAETIAQLEKILPARQPLPPIKDAHVEEVVLSLLDASQQNRMANGAQGAMDEDEEGQGGPGMQCAQQ</sequence>